<evidence type="ECO:0000256" key="3">
    <source>
        <dbReference type="ARBA" id="ARBA00022723"/>
    </source>
</evidence>
<dbReference type="STRING" id="3880.G7K8U6"/>
<comment type="similarity">
    <text evidence="7">Belongs to the RNR ribonuclease family.</text>
</comment>
<dbReference type="PaxDb" id="3880-AES97715"/>
<evidence type="ECO:0000259" key="9">
    <source>
        <dbReference type="SMART" id="SM00955"/>
    </source>
</evidence>
<dbReference type="EMBL" id="CM001221">
    <property type="protein sequence ID" value="AES97715.2"/>
    <property type="molecule type" value="Genomic_DNA"/>
</dbReference>
<dbReference type="InterPro" id="IPR001900">
    <property type="entry name" value="RNase_II/R"/>
</dbReference>
<feature type="domain" description="RNB" evidence="9">
    <location>
        <begin position="471"/>
        <end position="827"/>
    </location>
</feature>
<dbReference type="FunFam" id="2.40.50.690:FF:000007">
    <property type="entry name" value="DIS3-like exonuclease 2"/>
    <property type="match status" value="1"/>
</dbReference>
<feature type="compositionally biased region" description="Basic residues" evidence="8">
    <location>
        <begin position="23"/>
        <end position="34"/>
    </location>
</feature>
<dbReference type="Pfam" id="PF17849">
    <property type="entry name" value="OB_Dis3"/>
    <property type="match status" value="1"/>
</dbReference>
<reference evidence="10 12" key="1">
    <citation type="journal article" date="2011" name="Nature">
        <title>The Medicago genome provides insight into the evolution of rhizobial symbioses.</title>
        <authorList>
            <person name="Young N.D."/>
            <person name="Debelle F."/>
            <person name="Oldroyd G.E."/>
            <person name="Geurts R."/>
            <person name="Cannon S.B."/>
            <person name="Udvardi M.K."/>
            <person name="Benedito V.A."/>
            <person name="Mayer K.F."/>
            <person name="Gouzy J."/>
            <person name="Schoof H."/>
            <person name="Van de Peer Y."/>
            <person name="Proost S."/>
            <person name="Cook D.R."/>
            <person name="Meyers B.C."/>
            <person name="Spannagl M."/>
            <person name="Cheung F."/>
            <person name="De Mita S."/>
            <person name="Krishnakumar V."/>
            <person name="Gundlach H."/>
            <person name="Zhou S."/>
            <person name="Mudge J."/>
            <person name="Bharti A.K."/>
            <person name="Murray J.D."/>
            <person name="Naoumkina M.A."/>
            <person name="Rosen B."/>
            <person name="Silverstein K.A."/>
            <person name="Tang H."/>
            <person name="Rombauts S."/>
            <person name="Zhao P.X."/>
            <person name="Zhou P."/>
            <person name="Barbe V."/>
            <person name="Bardou P."/>
            <person name="Bechner M."/>
            <person name="Bellec A."/>
            <person name="Berger A."/>
            <person name="Berges H."/>
            <person name="Bidwell S."/>
            <person name="Bisseling T."/>
            <person name="Choisne N."/>
            <person name="Couloux A."/>
            <person name="Denny R."/>
            <person name="Deshpande S."/>
            <person name="Dai X."/>
            <person name="Doyle J.J."/>
            <person name="Dudez A.M."/>
            <person name="Farmer A.D."/>
            <person name="Fouteau S."/>
            <person name="Franken C."/>
            <person name="Gibelin C."/>
            <person name="Gish J."/>
            <person name="Goldstein S."/>
            <person name="Gonzalez A.J."/>
            <person name="Green P.J."/>
            <person name="Hallab A."/>
            <person name="Hartog M."/>
            <person name="Hua A."/>
            <person name="Humphray S.J."/>
            <person name="Jeong D.H."/>
            <person name="Jing Y."/>
            <person name="Jocker A."/>
            <person name="Kenton S.M."/>
            <person name="Kim D.J."/>
            <person name="Klee K."/>
            <person name="Lai H."/>
            <person name="Lang C."/>
            <person name="Lin S."/>
            <person name="Macmil S.L."/>
            <person name="Magdelenat G."/>
            <person name="Matthews L."/>
            <person name="McCorrison J."/>
            <person name="Monaghan E.L."/>
            <person name="Mun J.H."/>
            <person name="Najar F.Z."/>
            <person name="Nicholson C."/>
            <person name="Noirot C."/>
            <person name="O'Bleness M."/>
            <person name="Paule C.R."/>
            <person name="Poulain J."/>
            <person name="Prion F."/>
            <person name="Qin B."/>
            <person name="Qu C."/>
            <person name="Retzel E.F."/>
            <person name="Riddle C."/>
            <person name="Sallet E."/>
            <person name="Samain S."/>
            <person name="Samson N."/>
            <person name="Sanders I."/>
            <person name="Saurat O."/>
            <person name="Scarpelli C."/>
            <person name="Schiex T."/>
            <person name="Segurens B."/>
            <person name="Severin A.J."/>
            <person name="Sherrier D.J."/>
            <person name="Shi R."/>
            <person name="Sims S."/>
            <person name="Singer S.R."/>
            <person name="Sinharoy S."/>
            <person name="Sterck L."/>
            <person name="Viollet A."/>
            <person name="Wang B.B."/>
            <person name="Wang K."/>
            <person name="Wang M."/>
            <person name="Wang X."/>
            <person name="Warfsmann J."/>
            <person name="Weissenbach J."/>
            <person name="White D.D."/>
            <person name="White J.D."/>
            <person name="Wiley G.B."/>
            <person name="Wincker P."/>
            <person name="Xing Y."/>
            <person name="Yang L."/>
            <person name="Yao Z."/>
            <person name="Ying F."/>
            <person name="Zhai J."/>
            <person name="Zhou L."/>
            <person name="Zuber A."/>
            <person name="Denarie J."/>
            <person name="Dixon R.A."/>
            <person name="May G.D."/>
            <person name="Schwartz D.C."/>
            <person name="Rogers J."/>
            <person name="Quetier F."/>
            <person name="Town C.D."/>
            <person name="Roe B.A."/>
        </authorList>
    </citation>
    <scope>NUCLEOTIDE SEQUENCE [LARGE SCALE GENOMIC DNA]</scope>
    <source>
        <strain evidence="10">A17</strain>
        <strain evidence="11 12">cv. Jemalong A17</strain>
    </source>
</reference>
<dbReference type="Pfam" id="PF00773">
    <property type="entry name" value="RNB"/>
    <property type="match status" value="1"/>
</dbReference>
<dbReference type="Gene3D" id="2.40.50.690">
    <property type="match status" value="1"/>
</dbReference>
<dbReference type="InterPro" id="IPR050180">
    <property type="entry name" value="RNR_Ribonuclease"/>
</dbReference>
<dbReference type="GO" id="GO:0000175">
    <property type="term" value="F:3'-5'-RNA exonuclease activity"/>
    <property type="evidence" value="ECO:0000318"/>
    <property type="project" value="GO_Central"/>
</dbReference>
<dbReference type="GO" id="GO:0000932">
    <property type="term" value="C:P-body"/>
    <property type="evidence" value="ECO:0000318"/>
    <property type="project" value="GO_Central"/>
</dbReference>
<comment type="subcellular location">
    <subcellularLocation>
        <location evidence="1">Cytoplasm</location>
    </subcellularLocation>
</comment>
<dbReference type="EnsemblPlants" id="AES97715">
    <property type="protein sequence ID" value="AES97715"/>
    <property type="gene ID" value="MTR_5g058810"/>
</dbReference>
<dbReference type="GO" id="GO:0006402">
    <property type="term" value="P:mRNA catabolic process"/>
    <property type="evidence" value="ECO:0000318"/>
    <property type="project" value="GO_Central"/>
</dbReference>
<feature type="compositionally biased region" description="Polar residues" evidence="8">
    <location>
        <begin position="57"/>
        <end position="73"/>
    </location>
</feature>
<dbReference type="Gene3D" id="2.40.50.700">
    <property type="match status" value="1"/>
</dbReference>
<evidence type="ECO:0000256" key="1">
    <source>
        <dbReference type="ARBA" id="ARBA00004496"/>
    </source>
</evidence>
<evidence type="ECO:0000256" key="5">
    <source>
        <dbReference type="ARBA" id="ARBA00022884"/>
    </source>
</evidence>
<evidence type="ECO:0000313" key="10">
    <source>
        <dbReference type="EMBL" id="AES97715.2"/>
    </source>
</evidence>
<evidence type="ECO:0000256" key="6">
    <source>
        <dbReference type="ARBA" id="ARBA00080592"/>
    </source>
</evidence>
<accession>A0A0C3XL29</accession>
<evidence type="ECO:0000256" key="2">
    <source>
        <dbReference type="ARBA" id="ARBA00022490"/>
    </source>
</evidence>
<dbReference type="InterPro" id="IPR041505">
    <property type="entry name" value="Dis3_CSD2"/>
</dbReference>
<sequence>MKATTVEGSMVGGERFDDVEKDKKKKRRSNRRNKQNPPSSASEVNEAIGVSPECSGKNGTPVQPSGSVSNSLAPSDDPISIPLIPYNGPVAPADMQKMLLHLRTLVLQNSPEPVGCLESSGTNEKKDSARYSKFGLSGQRNYFSPHWSVEVVEKALERGDVFKATFRVNAHNRTEAYCSIDGVPTDILIVGAPAQNRAVEGDIVAIKIDPLPLWTKMKGPNVANNNTAVLEGCNLLVEDNIAGDNNCEGIEKVDADHEYSGQNKEESFDNSSPYRSYPFPEKRYIYENNTTQGSPNHLSLIGLTGRDNNDGPNCDSPASIKINSGSGQSEVMNAVEKICLLVNSFPSKRPTGRVVAVIERSPRRECIVGHLNVKQWVFSQEINKKDPRKNKNSVSEHEYIQLTPIDPKFPNIMLLVRDLPKSIKIRLKNGDAAIEKDLVAAQIVDWFEESPFPEGDILQHFGRGSEIQNCKVELTLEICAFFLIDPSTATDLDDALSIEKLPNGNYRVGIHIADVSYFVLPDTALDVEAQFRSTSVYLLQKKLPMLSALISENIGSLNPGVDRLAFSMLLDLNVAGDVVDRWIGRTVIQSCCKLSYEHAQDIIDGAFNFESSSFHEDGYPKLHGRFGWPDVITSLKSLYEISNVLKHKRFAGGALRLDKPKIVILSDENGIPYNSTFSEQKESNLLIEEYMLLANTTAAEIICRAYPDVALLRRHPEPNMRKLREFTAFCQKHGLNLDTSSSGHIRSSLEQMKEKLKDDPVLYDILISYASKLMQSASYFCSSDLKDNEHEWGHYALAVPLYTHFTSPLRRYADIVVHRTLLATIEAEEIYLKQVGKKMGVEKRCFTGINFDKKN</sequence>
<dbReference type="Proteomes" id="UP000002051">
    <property type="component" value="Chromosome 5"/>
</dbReference>
<dbReference type="GO" id="GO:0046872">
    <property type="term" value="F:metal ion binding"/>
    <property type="evidence" value="ECO:0007669"/>
    <property type="project" value="UniProtKB-KW"/>
</dbReference>
<dbReference type="InterPro" id="IPR012340">
    <property type="entry name" value="NA-bd_OB-fold"/>
</dbReference>
<evidence type="ECO:0000256" key="8">
    <source>
        <dbReference type="SAM" id="MobiDB-lite"/>
    </source>
</evidence>
<reference evidence="11" key="3">
    <citation type="submission" date="2015-04" db="UniProtKB">
        <authorList>
            <consortium name="EnsemblPlants"/>
        </authorList>
    </citation>
    <scope>IDENTIFICATION</scope>
    <source>
        <strain evidence="11">cv. Jemalong A17</strain>
    </source>
</reference>
<dbReference type="eggNOG" id="KOG2102">
    <property type="taxonomic scope" value="Eukaryota"/>
</dbReference>
<proteinExistence type="inferred from homology"/>
<dbReference type="SUPFAM" id="SSF50249">
    <property type="entry name" value="Nucleic acid-binding proteins"/>
    <property type="match status" value="3"/>
</dbReference>
<evidence type="ECO:0000256" key="7">
    <source>
        <dbReference type="RuleBase" id="RU003901"/>
    </source>
</evidence>
<dbReference type="PANTHER" id="PTHR23355:SF9">
    <property type="entry name" value="DIS3-LIKE EXONUCLEASE 2"/>
    <property type="match status" value="1"/>
</dbReference>
<dbReference type="InterPro" id="IPR022966">
    <property type="entry name" value="RNase_II/R_CS"/>
</dbReference>
<gene>
    <name evidence="10" type="ordered locus">MTR_5g058810</name>
</gene>
<dbReference type="SMART" id="SM00955">
    <property type="entry name" value="RNB"/>
    <property type="match status" value="1"/>
</dbReference>
<dbReference type="PANTHER" id="PTHR23355">
    <property type="entry name" value="RIBONUCLEASE"/>
    <property type="match status" value="1"/>
</dbReference>
<keyword evidence="5" id="KW-0694">RNA-binding</keyword>
<evidence type="ECO:0000313" key="11">
    <source>
        <dbReference type="EnsemblPlants" id="AES97715"/>
    </source>
</evidence>
<reference evidence="10 12" key="2">
    <citation type="journal article" date="2014" name="BMC Genomics">
        <title>An improved genome release (version Mt4.0) for the model legume Medicago truncatula.</title>
        <authorList>
            <person name="Tang H."/>
            <person name="Krishnakumar V."/>
            <person name="Bidwell S."/>
            <person name="Rosen B."/>
            <person name="Chan A."/>
            <person name="Zhou S."/>
            <person name="Gentzbittel L."/>
            <person name="Childs K.L."/>
            <person name="Yandell M."/>
            <person name="Gundlach H."/>
            <person name="Mayer K.F."/>
            <person name="Schwartz D.C."/>
            <person name="Town C.D."/>
        </authorList>
    </citation>
    <scope>GENOME REANNOTATION</scope>
    <source>
        <strain evidence="11 12">cv. Jemalong A17</strain>
    </source>
</reference>
<evidence type="ECO:0000256" key="4">
    <source>
        <dbReference type="ARBA" id="ARBA00022842"/>
    </source>
</evidence>
<dbReference type="PROSITE" id="PS01175">
    <property type="entry name" value="RIBONUCLEASE_II"/>
    <property type="match status" value="1"/>
</dbReference>
<feature type="region of interest" description="Disordered" evidence="8">
    <location>
        <begin position="1"/>
        <end position="74"/>
    </location>
</feature>
<keyword evidence="4" id="KW-0460">Magnesium</keyword>
<dbReference type="AlphaFoldDB" id="G7K8U6"/>
<dbReference type="HOGENOM" id="CLU_002333_5_2_1"/>
<keyword evidence="3" id="KW-0479">Metal-binding</keyword>
<evidence type="ECO:0000313" key="12">
    <source>
        <dbReference type="Proteomes" id="UP000002051"/>
    </source>
</evidence>
<dbReference type="GO" id="GO:0003723">
    <property type="term" value="F:RNA binding"/>
    <property type="evidence" value="ECO:0007669"/>
    <property type="project" value="UniProtKB-KW"/>
</dbReference>
<accession>G7K8U6</accession>
<keyword evidence="12" id="KW-1185">Reference proteome</keyword>
<name>G7K8U6_MEDTR</name>
<keyword evidence="2" id="KW-0963">Cytoplasm</keyword>
<protein>
    <recommendedName>
        <fullName evidence="6">Protein SUPPRESSOR OF VARICOSE</fullName>
    </recommendedName>
</protein>
<organism evidence="10 12">
    <name type="scientific">Medicago truncatula</name>
    <name type="common">Barrel medic</name>
    <name type="synonym">Medicago tribuloides</name>
    <dbReference type="NCBI Taxonomy" id="3880"/>
    <lineage>
        <taxon>Eukaryota</taxon>
        <taxon>Viridiplantae</taxon>
        <taxon>Streptophyta</taxon>
        <taxon>Embryophyta</taxon>
        <taxon>Tracheophyta</taxon>
        <taxon>Spermatophyta</taxon>
        <taxon>Magnoliopsida</taxon>
        <taxon>eudicotyledons</taxon>
        <taxon>Gunneridae</taxon>
        <taxon>Pentapetalae</taxon>
        <taxon>rosids</taxon>
        <taxon>fabids</taxon>
        <taxon>Fabales</taxon>
        <taxon>Fabaceae</taxon>
        <taxon>Papilionoideae</taxon>
        <taxon>50 kb inversion clade</taxon>
        <taxon>NPAAA clade</taxon>
        <taxon>Hologalegina</taxon>
        <taxon>IRL clade</taxon>
        <taxon>Trifolieae</taxon>
        <taxon>Medicago</taxon>
    </lineage>
</organism>